<dbReference type="CDD" id="cd07247">
    <property type="entry name" value="SgaA_N_like"/>
    <property type="match status" value="1"/>
</dbReference>
<dbReference type="InterPro" id="IPR037523">
    <property type="entry name" value="VOC_core"/>
</dbReference>
<dbReference type="PROSITE" id="PS51819">
    <property type="entry name" value="VOC"/>
    <property type="match status" value="1"/>
</dbReference>
<dbReference type="AlphaFoldDB" id="H6SNA4"/>
<dbReference type="EMBL" id="HE663493">
    <property type="protein sequence ID" value="CCG06980.1"/>
    <property type="molecule type" value="Genomic_DNA"/>
</dbReference>
<dbReference type="InterPro" id="IPR029068">
    <property type="entry name" value="Glyas_Bleomycin-R_OHBP_Dase"/>
</dbReference>
<name>H6SNA4_PARPM</name>
<proteinExistence type="predicted"/>
<evidence type="ECO:0000313" key="2">
    <source>
        <dbReference type="EMBL" id="CCG06980.1"/>
    </source>
</evidence>
<keyword evidence="3" id="KW-1185">Reference proteome</keyword>
<accession>H6SNA4</accession>
<dbReference type="PANTHER" id="PTHR33993">
    <property type="entry name" value="GLYOXALASE-RELATED"/>
    <property type="match status" value="1"/>
</dbReference>
<dbReference type="PANTHER" id="PTHR33993:SF14">
    <property type="entry name" value="GB|AAF24581.1"/>
    <property type="match status" value="1"/>
</dbReference>
<dbReference type="SUPFAM" id="SSF54593">
    <property type="entry name" value="Glyoxalase/Bleomycin resistance protein/Dihydroxybiphenyl dioxygenase"/>
    <property type="match status" value="1"/>
</dbReference>
<dbReference type="InterPro" id="IPR041581">
    <property type="entry name" value="Glyoxalase_6"/>
</dbReference>
<dbReference type="Pfam" id="PF18029">
    <property type="entry name" value="Glyoxalase_6"/>
    <property type="match status" value="1"/>
</dbReference>
<organism evidence="2 3">
    <name type="scientific">Pararhodospirillum photometricum DSM 122</name>
    <dbReference type="NCBI Taxonomy" id="1150469"/>
    <lineage>
        <taxon>Bacteria</taxon>
        <taxon>Pseudomonadati</taxon>
        <taxon>Pseudomonadota</taxon>
        <taxon>Alphaproteobacteria</taxon>
        <taxon>Rhodospirillales</taxon>
        <taxon>Rhodospirillaceae</taxon>
        <taxon>Pararhodospirillum</taxon>
    </lineage>
</organism>
<dbReference type="InterPro" id="IPR052164">
    <property type="entry name" value="Anthracycline_SecMetBiosynth"/>
</dbReference>
<protein>
    <submittedName>
        <fullName evidence="2">Glyoxalase family protein</fullName>
    </submittedName>
</protein>
<sequence length="126" mass="13932">MPMDHGHFCWNELLTWDIDAAKAFYATLYGWTYDASGRDDGYWIAWNNGQPAAGLFQMTPERFAGVPAHWFAYIADQDVDASLARLVAQGGTVVRESFVVGDMRMAIVRDAGGAFFGLCQKLGDEA</sequence>
<dbReference type="KEGG" id="rpm:RSPPHO_00354"/>
<evidence type="ECO:0000313" key="3">
    <source>
        <dbReference type="Proteomes" id="UP000033220"/>
    </source>
</evidence>
<dbReference type="PATRIC" id="fig|1150469.3.peg.416"/>
<evidence type="ECO:0000259" key="1">
    <source>
        <dbReference type="PROSITE" id="PS51819"/>
    </source>
</evidence>
<dbReference type="Gene3D" id="3.10.180.10">
    <property type="entry name" value="2,3-Dihydroxybiphenyl 1,2-Dioxygenase, domain 1"/>
    <property type="match status" value="1"/>
</dbReference>
<dbReference type="Proteomes" id="UP000033220">
    <property type="component" value="Chromosome DSM 122"/>
</dbReference>
<gene>
    <name evidence="2" type="ORF">RSPPHO_00354</name>
</gene>
<reference evidence="2 3" key="1">
    <citation type="submission" date="2012-02" db="EMBL/GenBank/DDBJ databases">
        <title>Shotgun genome sequence of Phaeospirillum photometricum DSM 122.</title>
        <authorList>
            <person name="Duquesne K."/>
            <person name="Sturgis J."/>
        </authorList>
    </citation>
    <scope>NUCLEOTIDE SEQUENCE [LARGE SCALE GENOMIC DNA]</scope>
    <source>
        <strain evidence="3">DSM122</strain>
    </source>
</reference>
<feature type="domain" description="VOC" evidence="1">
    <location>
        <begin position="7"/>
        <end position="121"/>
    </location>
</feature>
<dbReference type="eggNOG" id="COG3324">
    <property type="taxonomic scope" value="Bacteria"/>
</dbReference>
<dbReference type="HOGENOM" id="CLU_127592_2_0_5"/>